<name>D2V9M6_NAEGR</name>
<protein>
    <submittedName>
        <fullName evidence="1">Predicted protein</fullName>
    </submittedName>
</protein>
<dbReference type="AlphaFoldDB" id="D2V9M6"/>
<keyword evidence="2" id="KW-1185">Reference proteome</keyword>
<dbReference type="VEuPathDB" id="AmoebaDB:NAEGRDRAFT_65493"/>
<organism evidence="2">
    <name type="scientific">Naegleria gruberi</name>
    <name type="common">Amoeba</name>
    <dbReference type="NCBI Taxonomy" id="5762"/>
    <lineage>
        <taxon>Eukaryota</taxon>
        <taxon>Discoba</taxon>
        <taxon>Heterolobosea</taxon>
        <taxon>Tetramitia</taxon>
        <taxon>Eutetramitia</taxon>
        <taxon>Vahlkampfiidae</taxon>
        <taxon>Naegleria</taxon>
    </lineage>
</organism>
<dbReference type="InParanoid" id="D2V9M6"/>
<proteinExistence type="predicted"/>
<dbReference type="RefSeq" id="XP_002679236.1">
    <property type="nucleotide sequence ID" value="XM_002679190.1"/>
</dbReference>
<dbReference type="GeneID" id="8848705"/>
<evidence type="ECO:0000313" key="1">
    <source>
        <dbReference type="EMBL" id="EFC46492.1"/>
    </source>
</evidence>
<dbReference type="KEGG" id="ngr:NAEGRDRAFT_65493"/>
<reference evidence="1 2" key="1">
    <citation type="journal article" date="2010" name="Cell">
        <title>The genome of Naegleria gruberi illuminates early eukaryotic versatility.</title>
        <authorList>
            <person name="Fritz-Laylin L.K."/>
            <person name="Prochnik S.E."/>
            <person name="Ginger M.L."/>
            <person name="Dacks J.B."/>
            <person name="Carpenter M.L."/>
            <person name="Field M.C."/>
            <person name="Kuo A."/>
            <person name="Paredez A."/>
            <person name="Chapman J."/>
            <person name="Pham J."/>
            <person name="Shu S."/>
            <person name="Neupane R."/>
            <person name="Cipriano M."/>
            <person name="Mancuso J."/>
            <person name="Tu H."/>
            <person name="Salamov A."/>
            <person name="Lindquist E."/>
            <person name="Shapiro H."/>
            <person name="Lucas S."/>
            <person name="Grigoriev I.V."/>
            <person name="Cande W.Z."/>
            <person name="Fulton C."/>
            <person name="Rokhsar D.S."/>
            <person name="Dawson S.C."/>
        </authorList>
    </citation>
    <scope>NUCLEOTIDE SEQUENCE [LARGE SCALE GENOMIC DNA]</scope>
    <source>
        <strain evidence="1 2">NEG-M</strain>
    </source>
</reference>
<gene>
    <name evidence="1" type="ORF">NAEGRDRAFT_65493</name>
</gene>
<dbReference type="Proteomes" id="UP000006671">
    <property type="component" value="Unassembled WGS sequence"/>
</dbReference>
<sequence length="449" mass="49202">MKRSLISSTYLEGVSSAVLLLLVSFTCCLFATTLNAAVLPNRQYKVDAQGSRRAPFSATHNDYAQPITPVVSTFEYTPMAMIYHSGWNRFLLGTLKLEPHPGFATETFFSGMITVDALTGKVANGGFQLEKGYSLSAPVLLSTKGYLYVPLCFKYCFVSIVNTLDWSLSWSNVESHATSVLVESVKCYIYLQQKSMKCLDMDNLATVKWTITIPEYSYSTGSLLLVNENNEEIVYYNGVKSISKVSPKQAKILTTVEPGYVQSIAHTGLSSFVVAIVKTQDGLDAFGIVHVDSGKSSFSNGIGTLTTYLYPSVTCIENPQPNTYIFKSLAYLTVPVNGSPTKILYHFSTTVTIAKDGVVSIATPQLFKLNELKSKTVSFASVSKDNCQVVLYRNGMYSKLDLHSGTFMMNVGSVTKGESFNDLMLGADNGRVYTIVGNAKTYLESIILN</sequence>
<accession>D2V9M6</accession>
<dbReference type="EMBL" id="GG738858">
    <property type="protein sequence ID" value="EFC46492.1"/>
    <property type="molecule type" value="Genomic_DNA"/>
</dbReference>
<evidence type="ECO:0000313" key="2">
    <source>
        <dbReference type="Proteomes" id="UP000006671"/>
    </source>
</evidence>